<evidence type="ECO:0000256" key="1">
    <source>
        <dbReference type="ARBA" id="ARBA00005854"/>
    </source>
</evidence>
<dbReference type="InterPro" id="IPR050857">
    <property type="entry name" value="D-2-hydroxyacid_DH"/>
</dbReference>
<feature type="domain" description="D-isomer specific 2-hydroxyacid dehydrogenase NAD-binding" evidence="7">
    <location>
        <begin position="112"/>
        <end position="289"/>
    </location>
</feature>
<dbReference type="PROSITE" id="PS00670">
    <property type="entry name" value="D_2_HYDROXYACID_DH_2"/>
    <property type="match status" value="1"/>
</dbReference>
<evidence type="ECO:0000256" key="4">
    <source>
        <dbReference type="ARBA" id="ARBA00023027"/>
    </source>
</evidence>
<dbReference type="InterPro" id="IPR036291">
    <property type="entry name" value="NAD(P)-bd_dom_sf"/>
</dbReference>
<reference evidence="9" key="1">
    <citation type="submission" date="2016-10" db="EMBL/GenBank/DDBJ databases">
        <authorList>
            <person name="Varghese N."/>
            <person name="Submissions S."/>
        </authorList>
    </citation>
    <scope>NUCLEOTIDE SEQUENCE [LARGE SCALE GENOMIC DNA]</scope>
    <source>
        <strain evidence="9">DSM 43163</strain>
    </source>
</reference>
<dbReference type="SUPFAM" id="SSF51735">
    <property type="entry name" value="NAD(P)-binding Rossmann-fold domains"/>
    <property type="match status" value="1"/>
</dbReference>
<dbReference type="InterPro" id="IPR006140">
    <property type="entry name" value="D-isomer_DH_NAD-bd"/>
</dbReference>
<dbReference type="GO" id="GO:0051287">
    <property type="term" value="F:NAD binding"/>
    <property type="evidence" value="ECO:0007669"/>
    <property type="project" value="InterPro"/>
</dbReference>
<dbReference type="PANTHER" id="PTHR42789:SF1">
    <property type="entry name" value="D-ISOMER SPECIFIC 2-HYDROXYACID DEHYDROGENASE FAMILY PROTEIN (AFU_ORTHOLOGUE AFUA_6G10090)"/>
    <property type="match status" value="1"/>
</dbReference>
<comment type="similarity">
    <text evidence="1 5">Belongs to the D-isomer specific 2-hydroxyacid dehydrogenase family.</text>
</comment>
<dbReference type="InterPro" id="IPR043322">
    <property type="entry name" value="CtBP"/>
</dbReference>
<dbReference type="InterPro" id="IPR029753">
    <property type="entry name" value="D-isomer_DH_CS"/>
</dbReference>
<name>A0A1H6D1M2_9ACTN</name>
<dbReference type="PROSITE" id="PS00671">
    <property type="entry name" value="D_2_HYDROXYACID_DH_3"/>
    <property type="match status" value="1"/>
</dbReference>
<dbReference type="PROSITE" id="PS00065">
    <property type="entry name" value="D_2_HYDROXYACID_DH_1"/>
    <property type="match status" value="1"/>
</dbReference>
<dbReference type="GO" id="GO:0008652">
    <property type="term" value="P:amino acid biosynthetic process"/>
    <property type="evidence" value="ECO:0007669"/>
    <property type="project" value="UniProtKB-KW"/>
</dbReference>
<evidence type="ECO:0000256" key="2">
    <source>
        <dbReference type="ARBA" id="ARBA00022605"/>
    </source>
</evidence>
<organism evidence="8 9">
    <name type="scientific">Thermomonospora echinospora</name>
    <dbReference type="NCBI Taxonomy" id="1992"/>
    <lineage>
        <taxon>Bacteria</taxon>
        <taxon>Bacillati</taxon>
        <taxon>Actinomycetota</taxon>
        <taxon>Actinomycetes</taxon>
        <taxon>Streptosporangiales</taxon>
        <taxon>Thermomonosporaceae</taxon>
        <taxon>Thermomonospora</taxon>
    </lineage>
</organism>
<evidence type="ECO:0000313" key="8">
    <source>
        <dbReference type="EMBL" id="SEG78685.1"/>
    </source>
</evidence>
<keyword evidence="4" id="KW-0520">NAD</keyword>
<dbReference type="Pfam" id="PF02826">
    <property type="entry name" value="2-Hacid_dh_C"/>
    <property type="match status" value="1"/>
</dbReference>
<dbReference type="CDD" id="cd05299">
    <property type="entry name" value="CtBP_dh"/>
    <property type="match status" value="1"/>
</dbReference>
<feature type="domain" description="D-isomer specific 2-hydroxyacid dehydrogenase catalytic" evidence="6">
    <location>
        <begin position="23"/>
        <end position="321"/>
    </location>
</feature>
<dbReference type="Proteomes" id="UP000236723">
    <property type="component" value="Unassembled WGS sequence"/>
</dbReference>
<keyword evidence="9" id="KW-1185">Reference proteome</keyword>
<keyword evidence="3 5" id="KW-0560">Oxidoreductase</keyword>
<evidence type="ECO:0000313" key="9">
    <source>
        <dbReference type="Proteomes" id="UP000236723"/>
    </source>
</evidence>
<evidence type="ECO:0000256" key="3">
    <source>
        <dbReference type="ARBA" id="ARBA00023002"/>
    </source>
</evidence>
<sequence>MAMTEPPLVVITDSDLPGDEPERILRSAGLRVRRASCRRAEEVAEAARDATALLVQWAPITAPVLDRLDRLRFVSRLGIGYDMIDLAGATARGIAVANTPDYCVEEVAAHTIAMVMALARRLPGLDRAVRGGRWSATGDGAGALRPSRATVAVIGFGRIGSLVAAHAAALGFRVVVHDPHVDEAAVRAAGHKPSQLEEALAVADIVTLHVPLTDLTRHLLNGETIARMRPGARIVNTCRGELIDETALAGALASGHIAAAALDVFEQEPLPAASPLRDAPGVLLTPHAAWYSPDSLQELPRRAARQIVDFLQGRPVPSIVNPEYATARTGGSA</sequence>
<evidence type="ECO:0000256" key="5">
    <source>
        <dbReference type="RuleBase" id="RU003719"/>
    </source>
</evidence>
<dbReference type="Pfam" id="PF00389">
    <property type="entry name" value="2-Hacid_dh"/>
    <property type="match status" value="1"/>
</dbReference>
<dbReference type="GO" id="GO:0016616">
    <property type="term" value="F:oxidoreductase activity, acting on the CH-OH group of donors, NAD or NADP as acceptor"/>
    <property type="evidence" value="ECO:0007669"/>
    <property type="project" value="InterPro"/>
</dbReference>
<keyword evidence="2" id="KW-0028">Amino-acid biosynthesis</keyword>
<dbReference type="SUPFAM" id="SSF52283">
    <property type="entry name" value="Formate/glycerate dehydrogenase catalytic domain-like"/>
    <property type="match status" value="1"/>
</dbReference>
<dbReference type="AlphaFoldDB" id="A0A1H6D1M2"/>
<evidence type="ECO:0000259" key="6">
    <source>
        <dbReference type="Pfam" id="PF00389"/>
    </source>
</evidence>
<proteinExistence type="inferred from homology"/>
<protein>
    <submittedName>
        <fullName evidence="8">D-3-phosphoglycerate dehydrogenase</fullName>
    </submittedName>
</protein>
<evidence type="ECO:0000259" key="7">
    <source>
        <dbReference type="Pfam" id="PF02826"/>
    </source>
</evidence>
<dbReference type="InterPro" id="IPR029752">
    <property type="entry name" value="D-isomer_DH_CS1"/>
</dbReference>
<dbReference type="InterPro" id="IPR006139">
    <property type="entry name" value="D-isomer_2_OHA_DH_cat_dom"/>
</dbReference>
<dbReference type="GO" id="GO:0003714">
    <property type="term" value="F:transcription corepressor activity"/>
    <property type="evidence" value="ECO:0007669"/>
    <property type="project" value="InterPro"/>
</dbReference>
<accession>A0A1H6D1M2</accession>
<dbReference type="PANTHER" id="PTHR42789">
    <property type="entry name" value="D-ISOMER SPECIFIC 2-HYDROXYACID DEHYDROGENASE FAMILY PROTEIN (AFU_ORTHOLOGUE AFUA_6G10090)"/>
    <property type="match status" value="1"/>
</dbReference>
<dbReference type="Gene3D" id="3.40.50.720">
    <property type="entry name" value="NAD(P)-binding Rossmann-like Domain"/>
    <property type="match status" value="2"/>
</dbReference>
<dbReference type="EMBL" id="FNVO01000012">
    <property type="protein sequence ID" value="SEG78685.1"/>
    <property type="molecule type" value="Genomic_DNA"/>
</dbReference>
<gene>
    <name evidence="8" type="ORF">SAMN04489712_112111</name>
</gene>